<dbReference type="GO" id="GO:0003676">
    <property type="term" value="F:nucleic acid binding"/>
    <property type="evidence" value="ECO:0007669"/>
    <property type="project" value="InterPro"/>
</dbReference>
<name>D6XW18_BACIE</name>
<dbReference type="EC" id="3.1.11.6" evidence="5"/>
<organism evidence="9 10">
    <name type="scientific">Bacillus selenitireducens (strain ATCC 700615 / DSM 15326 / MLS10)</name>
    <dbReference type="NCBI Taxonomy" id="439292"/>
    <lineage>
        <taxon>Bacteria</taxon>
        <taxon>Bacillati</taxon>
        <taxon>Bacillota</taxon>
        <taxon>Bacilli</taxon>
        <taxon>Bacillales</taxon>
        <taxon>Bacillaceae</taxon>
        <taxon>Salisediminibacterium</taxon>
    </lineage>
</organism>
<dbReference type="PANTHER" id="PTHR30008:SF0">
    <property type="entry name" value="EXODEOXYRIBONUCLEASE 7 LARGE SUBUNIT"/>
    <property type="match status" value="1"/>
</dbReference>
<reference evidence="9" key="1">
    <citation type="submission" date="2009-10" db="EMBL/GenBank/DDBJ databases">
        <title>Complete sequence of Bacillus selenitireducens MLS10.</title>
        <authorList>
            <consortium name="US DOE Joint Genome Institute"/>
            <person name="Lucas S."/>
            <person name="Copeland A."/>
            <person name="Lapidus A."/>
            <person name="Glavina del Rio T."/>
            <person name="Dalin E."/>
            <person name="Tice H."/>
            <person name="Bruce D."/>
            <person name="Goodwin L."/>
            <person name="Pitluck S."/>
            <person name="Sims D."/>
            <person name="Brettin T."/>
            <person name="Detter J.C."/>
            <person name="Han C."/>
            <person name="Larimer F."/>
            <person name="Land M."/>
            <person name="Hauser L."/>
            <person name="Kyrpides N."/>
            <person name="Ovchinnikova G."/>
            <person name="Stolz J."/>
        </authorList>
    </citation>
    <scope>NUCLEOTIDE SEQUENCE [LARGE SCALE GENOMIC DNA]</scope>
    <source>
        <strain evidence="9">MLS10</strain>
    </source>
</reference>
<accession>D6XW18</accession>
<evidence type="ECO:0000313" key="10">
    <source>
        <dbReference type="Proteomes" id="UP000000271"/>
    </source>
</evidence>
<feature type="domain" description="Exonuclease VII large subunit C-terminal" evidence="7">
    <location>
        <begin position="124"/>
        <end position="437"/>
    </location>
</feature>
<dbReference type="STRING" id="439292.Bsel_2268"/>
<evidence type="ECO:0000256" key="4">
    <source>
        <dbReference type="ARBA" id="ARBA00022839"/>
    </source>
</evidence>
<feature type="domain" description="OB-fold nucleic acid binding" evidence="8">
    <location>
        <begin position="6"/>
        <end position="101"/>
    </location>
</feature>
<dbReference type="AlphaFoldDB" id="D6XW18"/>
<dbReference type="PANTHER" id="PTHR30008">
    <property type="entry name" value="EXODEOXYRIBONUCLEASE 7 LARGE SUBUNIT"/>
    <property type="match status" value="1"/>
</dbReference>
<keyword evidence="1 5" id="KW-0963">Cytoplasm</keyword>
<evidence type="ECO:0000313" key="9">
    <source>
        <dbReference type="EMBL" id="ADH99772.1"/>
    </source>
</evidence>
<comment type="subunit">
    <text evidence="5">Heterooligomer composed of large and small subunits.</text>
</comment>
<evidence type="ECO:0000256" key="1">
    <source>
        <dbReference type="ARBA" id="ARBA00022490"/>
    </source>
</evidence>
<dbReference type="RefSeq" id="WP_013173194.1">
    <property type="nucleotide sequence ID" value="NC_014219.1"/>
</dbReference>
<dbReference type="EMBL" id="CP001791">
    <property type="protein sequence ID" value="ADH99772.1"/>
    <property type="molecule type" value="Genomic_DNA"/>
</dbReference>
<dbReference type="GO" id="GO:0008855">
    <property type="term" value="F:exodeoxyribonuclease VII activity"/>
    <property type="evidence" value="ECO:0007669"/>
    <property type="project" value="UniProtKB-UniRule"/>
</dbReference>
<dbReference type="NCBIfam" id="TIGR00237">
    <property type="entry name" value="xseA"/>
    <property type="match status" value="1"/>
</dbReference>
<dbReference type="InterPro" id="IPR020579">
    <property type="entry name" value="Exonuc_VII_lsu_C"/>
</dbReference>
<comment type="similarity">
    <text evidence="5 6">Belongs to the XseA family.</text>
</comment>
<dbReference type="InterPro" id="IPR025824">
    <property type="entry name" value="OB-fold_nuc-bd_dom"/>
</dbReference>
<comment type="catalytic activity">
    <reaction evidence="5 6">
        <text>Exonucleolytic cleavage in either 5'- to 3'- or 3'- to 5'-direction to yield nucleoside 5'-phosphates.</text>
        <dbReference type="EC" id="3.1.11.6"/>
    </reaction>
</comment>
<dbReference type="GO" id="GO:0005737">
    <property type="term" value="C:cytoplasm"/>
    <property type="evidence" value="ECO:0007669"/>
    <property type="project" value="UniProtKB-SubCell"/>
</dbReference>
<dbReference type="InterPro" id="IPR003753">
    <property type="entry name" value="Exonuc_VII_L"/>
</dbReference>
<keyword evidence="4 5" id="KW-0269">Exonuclease</keyword>
<dbReference type="GO" id="GO:0006308">
    <property type="term" value="P:DNA catabolic process"/>
    <property type="evidence" value="ECO:0007669"/>
    <property type="project" value="UniProtKB-UniRule"/>
</dbReference>
<dbReference type="CDD" id="cd04489">
    <property type="entry name" value="ExoVII_LU_OBF"/>
    <property type="match status" value="1"/>
</dbReference>
<keyword evidence="3 5" id="KW-0378">Hydrolase</keyword>
<dbReference type="Pfam" id="PF02601">
    <property type="entry name" value="Exonuc_VII_L"/>
    <property type="match status" value="1"/>
</dbReference>
<keyword evidence="2 5" id="KW-0540">Nuclease</keyword>
<evidence type="ECO:0000256" key="3">
    <source>
        <dbReference type="ARBA" id="ARBA00022801"/>
    </source>
</evidence>
<evidence type="ECO:0000259" key="8">
    <source>
        <dbReference type="Pfam" id="PF13742"/>
    </source>
</evidence>
<evidence type="ECO:0000256" key="6">
    <source>
        <dbReference type="RuleBase" id="RU004355"/>
    </source>
</evidence>
<protein>
    <recommendedName>
        <fullName evidence="5">Exodeoxyribonuclease 7 large subunit</fullName>
        <ecNumber evidence="5">3.1.11.6</ecNumber>
    </recommendedName>
    <alternativeName>
        <fullName evidence="5">Exodeoxyribonuclease VII large subunit</fullName>
        <shortName evidence="5">Exonuclease VII large subunit</shortName>
    </alternativeName>
</protein>
<sequence>MNQEFWSVTELTKTIKEKFDTAPDLQNVWLRAEISNFKHHSRGHMYFTLKDAGSRIQSVMFAGSNRYLKFTPENGMSVLIRGQVSVYEPYGQYQLYVKEMQPDGIGNLYLAFEELKEKLDREGLFSQESKKRIPRTPKRIAVVTSPTGAAVRDMITTLNRRYPVASVTLLPVQVQGESAAPTIVKAIRQAEEEGSFDVLIVGRGGGSLEELWAFNEESVARAIFSCTIPVISAVGHETDVTISDFVADLRAATPTAAAELAVPDQQEMIDWLIDRKKRLRHSFNQMVTREQTRLQRLMASYAFRYPKQLIEQKEQDLDRLLDRLHAATDRKIDVHQEAVRYLYGRLYVQHPARRIDQERINLERSKKALVDAMTDQSNSVRQALQLLASKLDLLSPLKLMAKGYSLTYDQNGNLVKEIDQLNEGDGFTVRLQDGELNGEVKAKKRVKRIEEESE</sequence>
<keyword evidence="10" id="KW-1185">Reference proteome</keyword>
<dbReference type="OrthoDB" id="9802795at2"/>
<dbReference type="HOGENOM" id="CLU_023625_3_1_9"/>
<dbReference type="Proteomes" id="UP000000271">
    <property type="component" value="Chromosome"/>
</dbReference>
<comment type="subcellular location">
    <subcellularLocation>
        <location evidence="5 6">Cytoplasm</location>
    </subcellularLocation>
</comment>
<comment type="function">
    <text evidence="5">Bidirectionally degrades single-stranded DNA into large acid-insoluble oligonucleotides, which are then degraded further into small acid-soluble oligonucleotides.</text>
</comment>
<dbReference type="HAMAP" id="MF_00378">
    <property type="entry name" value="Exonuc_7_L"/>
    <property type="match status" value="1"/>
</dbReference>
<evidence type="ECO:0000256" key="2">
    <source>
        <dbReference type="ARBA" id="ARBA00022722"/>
    </source>
</evidence>
<proteinExistence type="inferred from homology"/>
<dbReference type="KEGG" id="bse:Bsel_2268"/>
<dbReference type="Pfam" id="PF13742">
    <property type="entry name" value="tRNA_anti_2"/>
    <property type="match status" value="1"/>
</dbReference>
<gene>
    <name evidence="5" type="primary">xseA</name>
    <name evidence="9" type="ordered locus">Bsel_2268</name>
</gene>
<dbReference type="GO" id="GO:0009318">
    <property type="term" value="C:exodeoxyribonuclease VII complex"/>
    <property type="evidence" value="ECO:0007669"/>
    <property type="project" value="UniProtKB-UniRule"/>
</dbReference>
<evidence type="ECO:0000259" key="7">
    <source>
        <dbReference type="Pfam" id="PF02601"/>
    </source>
</evidence>
<evidence type="ECO:0000256" key="5">
    <source>
        <dbReference type="HAMAP-Rule" id="MF_00378"/>
    </source>
</evidence>
<dbReference type="eggNOG" id="COG1570">
    <property type="taxonomic scope" value="Bacteria"/>
</dbReference>